<evidence type="ECO:0000313" key="3">
    <source>
        <dbReference type="Proteomes" id="UP001344632"/>
    </source>
</evidence>
<evidence type="ECO:0000313" key="2">
    <source>
        <dbReference type="EMBL" id="MEC0241964.1"/>
    </source>
</evidence>
<evidence type="ECO:0000256" key="1">
    <source>
        <dbReference type="SAM" id="Phobius"/>
    </source>
</evidence>
<proteinExistence type="predicted"/>
<keyword evidence="1" id="KW-0812">Transmembrane</keyword>
<gene>
    <name evidence="2" type="ORF">P4H66_19360</name>
</gene>
<feature type="transmembrane region" description="Helical" evidence="1">
    <location>
        <begin position="12"/>
        <end position="34"/>
    </location>
</feature>
<protein>
    <submittedName>
        <fullName evidence="2">Phage holin, LLH family</fullName>
    </submittedName>
</protein>
<dbReference type="Pfam" id="PF09682">
    <property type="entry name" value="Phage_holin_6_1"/>
    <property type="match status" value="1"/>
</dbReference>
<comment type="caution">
    <text evidence="2">The sequence shown here is derived from an EMBL/GenBank/DDBJ whole genome shotgun (WGS) entry which is preliminary data.</text>
</comment>
<name>A0ABU6GRH9_9BACL</name>
<dbReference type="EMBL" id="JARLKZ010000015">
    <property type="protein sequence ID" value="MEC0241964.1"/>
    <property type="molecule type" value="Genomic_DNA"/>
</dbReference>
<sequence length="120" mass="12804">MQPIIEQVQPYVATIVLAIVGLLVTVILGAVNVVKVKAGAYFDAKLTATQRETLHKIAGEAYAYAETAFKGTDGSAKLAEALQYASVQLKKRGINVSAVEVRAAIEKALLEFQGSVSKIR</sequence>
<keyword evidence="1" id="KW-0472">Membrane</keyword>
<organism evidence="2 3">
    <name type="scientific">Paenibacillus dokdonensis</name>
    <dbReference type="NCBI Taxonomy" id="2567944"/>
    <lineage>
        <taxon>Bacteria</taxon>
        <taxon>Bacillati</taxon>
        <taxon>Bacillota</taxon>
        <taxon>Bacilli</taxon>
        <taxon>Bacillales</taxon>
        <taxon>Paenibacillaceae</taxon>
        <taxon>Paenibacillus</taxon>
    </lineage>
</organism>
<reference evidence="2 3" key="1">
    <citation type="submission" date="2023-03" db="EMBL/GenBank/DDBJ databases">
        <title>Bacillus Genome Sequencing.</title>
        <authorList>
            <person name="Dunlap C."/>
        </authorList>
    </citation>
    <scope>NUCLEOTIDE SEQUENCE [LARGE SCALE GENOMIC DNA]</scope>
    <source>
        <strain evidence="2 3">BD-525</strain>
    </source>
</reference>
<dbReference type="InterPro" id="IPR010026">
    <property type="entry name" value="Phage_holin_LL-H"/>
</dbReference>
<dbReference type="Proteomes" id="UP001344632">
    <property type="component" value="Unassembled WGS sequence"/>
</dbReference>
<dbReference type="RefSeq" id="WP_326089681.1">
    <property type="nucleotide sequence ID" value="NZ_JARLKZ010000015.1"/>
</dbReference>
<keyword evidence="1" id="KW-1133">Transmembrane helix</keyword>
<keyword evidence="3" id="KW-1185">Reference proteome</keyword>
<accession>A0ABU6GRH9</accession>